<sequence length="202" mass="19891">MPELEVPLLLDVSPLLEVPPVLELLSVVVGVELLGFVVVEESGGVLLLPPVFVGEVGSVVVGSSRDVVPVGVPGGTTVPGGIGLPGGRVTGASEEPGGGTSVMVGLPSGPMLTTAVGELDSGIATPLTVIVPGTALPGITCVPFAAFPLVALALSVVAEEGEASSAIPPNAVASTTPLAASRTYPLRFTRDAGSRGGDTSVR</sequence>
<dbReference type="AlphaFoldDB" id="A0A5N0UGK7"/>
<dbReference type="Proteomes" id="UP000319769">
    <property type="component" value="Unassembled WGS sequence"/>
</dbReference>
<organism evidence="1 2">
    <name type="scientific">Amycolatopsis acidicola</name>
    <dbReference type="NCBI Taxonomy" id="2596893"/>
    <lineage>
        <taxon>Bacteria</taxon>
        <taxon>Bacillati</taxon>
        <taxon>Actinomycetota</taxon>
        <taxon>Actinomycetes</taxon>
        <taxon>Pseudonocardiales</taxon>
        <taxon>Pseudonocardiaceae</taxon>
        <taxon>Amycolatopsis</taxon>
    </lineage>
</organism>
<dbReference type="OrthoDB" id="3637811at2"/>
<protein>
    <submittedName>
        <fullName evidence="1">Uncharacterized protein</fullName>
    </submittedName>
</protein>
<evidence type="ECO:0000313" key="1">
    <source>
        <dbReference type="EMBL" id="KAA9147393.1"/>
    </source>
</evidence>
<keyword evidence="2" id="KW-1185">Reference proteome</keyword>
<comment type="caution">
    <text evidence="1">The sequence shown here is derived from an EMBL/GenBank/DDBJ whole genome shotgun (WGS) entry which is preliminary data.</text>
</comment>
<dbReference type="EMBL" id="VMNW02000193">
    <property type="protein sequence ID" value="KAA9147393.1"/>
    <property type="molecule type" value="Genomic_DNA"/>
</dbReference>
<gene>
    <name evidence="1" type="ORF">FPZ12_045390</name>
</gene>
<proteinExistence type="predicted"/>
<reference evidence="1" key="1">
    <citation type="submission" date="2019-09" db="EMBL/GenBank/DDBJ databases">
        <authorList>
            <person name="Teo W.F.A."/>
            <person name="Duangmal K."/>
        </authorList>
    </citation>
    <scope>NUCLEOTIDE SEQUENCE [LARGE SCALE GENOMIC DNA]</scope>
    <source>
        <strain evidence="1">K81G1</strain>
    </source>
</reference>
<evidence type="ECO:0000313" key="2">
    <source>
        <dbReference type="Proteomes" id="UP000319769"/>
    </source>
</evidence>
<name>A0A5N0UGK7_9PSEU</name>
<dbReference type="RefSeq" id="WP_144762688.1">
    <property type="nucleotide sequence ID" value="NZ_VMNW02000193.1"/>
</dbReference>
<accession>A0A5N0UGK7</accession>